<dbReference type="GeneID" id="114867631"/>
<feature type="compositionally biased region" description="Basic and acidic residues" evidence="1">
    <location>
        <begin position="318"/>
        <end position="334"/>
    </location>
</feature>
<proteinExistence type="predicted"/>
<dbReference type="Gene3D" id="3.90.70.10">
    <property type="entry name" value="Cysteine proteinases"/>
    <property type="match status" value="1"/>
</dbReference>
<keyword evidence="4" id="KW-0378">Hydrolase</keyword>
<dbReference type="GO" id="GO:0004843">
    <property type="term" value="F:cysteine-type deubiquitinase activity"/>
    <property type="evidence" value="ECO:0007669"/>
    <property type="project" value="InterPro"/>
</dbReference>
<evidence type="ECO:0000313" key="3">
    <source>
        <dbReference type="Proteomes" id="UP000515150"/>
    </source>
</evidence>
<evidence type="ECO:0000313" key="4">
    <source>
        <dbReference type="RefSeq" id="XP_029026308.2"/>
    </source>
</evidence>
<dbReference type="CDD" id="cd02257">
    <property type="entry name" value="Peptidase_C19"/>
    <property type="match status" value="1"/>
</dbReference>
<evidence type="ECO:0000256" key="1">
    <source>
        <dbReference type="SAM" id="MobiDB-lite"/>
    </source>
</evidence>
<reference evidence="4" key="1">
    <citation type="submission" date="2025-08" db="UniProtKB">
        <authorList>
            <consortium name="RefSeq"/>
        </authorList>
    </citation>
    <scope>IDENTIFICATION</scope>
</reference>
<dbReference type="InterPro" id="IPR001394">
    <property type="entry name" value="Peptidase_C19_UCH"/>
</dbReference>
<dbReference type="AlphaFoldDB" id="A0A6P7P805"/>
<evidence type="ECO:0000259" key="2">
    <source>
        <dbReference type="PROSITE" id="PS50235"/>
    </source>
</evidence>
<organism evidence="3 4">
    <name type="scientific">Betta splendens</name>
    <name type="common">Siamese fighting fish</name>
    <dbReference type="NCBI Taxonomy" id="158456"/>
    <lineage>
        <taxon>Eukaryota</taxon>
        <taxon>Metazoa</taxon>
        <taxon>Chordata</taxon>
        <taxon>Craniata</taxon>
        <taxon>Vertebrata</taxon>
        <taxon>Euteleostomi</taxon>
        <taxon>Actinopterygii</taxon>
        <taxon>Neopterygii</taxon>
        <taxon>Teleostei</taxon>
        <taxon>Neoteleostei</taxon>
        <taxon>Acanthomorphata</taxon>
        <taxon>Anabantaria</taxon>
        <taxon>Anabantiformes</taxon>
        <taxon>Anabantoidei</taxon>
        <taxon>Osphronemidae</taxon>
        <taxon>Betta</taxon>
    </lineage>
</organism>
<feature type="region of interest" description="Disordered" evidence="1">
    <location>
        <begin position="272"/>
        <end position="342"/>
    </location>
</feature>
<dbReference type="GO" id="GO:0005634">
    <property type="term" value="C:nucleus"/>
    <property type="evidence" value="ECO:0007669"/>
    <property type="project" value="TreeGrafter"/>
</dbReference>
<name>A0A6P7P805_BETSP</name>
<gene>
    <name evidence="4" type="primary">LOC114867631</name>
</gene>
<dbReference type="Pfam" id="PF00443">
    <property type="entry name" value="UCH"/>
    <property type="match status" value="1"/>
</dbReference>
<dbReference type="Proteomes" id="UP000515150">
    <property type="component" value="Chromosome 2"/>
</dbReference>
<dbReference type="InterPro" id="IPR038765">
    <property type="entry name" value="Papain-like_cys_pep_sf"/>
</dbReference>
<keyword evidence="3" id="KW-1185">Reference proteome</keyword>
<dbReference type="SUPFAM" id="SSF54001">
    <property type="entry name" value="Cysteine proteinases"/>
    <property type="match status" value="1"/>
</dbReference>
<dbReference type="PROSITE" id="PS50235">
    <property type="entry name" value="USP_3"/>
    <property type="match status" value="1"/>
</dbReference>
<dbReference type="RefSeq" id="XP_029026308.2">
    <property type="nucleotide sequence ID" value="XM_029170475.3"/>
</dbReference>
<dbReference type="GO" id="GO:0016579">
    <property type="term" value="P:protein deubiquitination"/>
    <property type="evidence" value="ECO:0007669"/>
    <property type="project" value="InterPro"/>
</dbReference>
<dbReference type="InterPro" id="IPR028889">
    <property type="entry name" value="USP"/>
</dbReference>
<sequence length="342" mass="39447">MTREFREAVDRYIMTLRVLLRDLHRHTVDACDIITKLLTTVFEEQEAAEDVQRISFPNMHQASQSQTRCCKCETGRSRESPLWHLPLTLMDSNSEEYSLEDGLKQSLTDQVSCERCCSTIDVITKCEVKHHPEVLVLLLKRFDFNNSNMTFVKNNRAVKITRTLQISENQTYELYAVVDHVGELKDGRHAVIVSLNDGRWYNYHNNTHISPFQHSDTETSQTVHLLFYRKQRTDTFSQDIRELFTCEGVLPATSDTNQSPCTETMRQKEEFKEAVEDDEDAAETGFTGENEETLIKVYVEPGKPEAHECNVEDQDSGADVRQHEPHIEEDRDGNKPGNNETQ</sequence>
<dbReference type="InterPro" id="IPR050164">
    <property type="entry name" value="Peptidase_C19"/>
</dbReference>
<dbReference type="InParanoid" id="A0A6P7P805"/>
<dbReference type="OrthoDB" id="292964at2759"/>
<dbReference type="KEGG" id="bspl:114867631"/>
<protein>
    <submittedName>
        <fullName evidence="4">Ubiquitin carboxyl-terminal hydrolase 41</fullName>
    </submittedName>
</protein>
<accession>A0A6P7P805</accession>
<dbReference type="GO" id="GO:0005829">
    <property type="term" value="C:cytosol"/>
    <property type="evidence" value="ECO:0007669"/>
    <property type="project" value="TreeGrafter"/>
</dbReference>
<dbReference type="PANTHER" id="PTHR24006">
    <property type="entry name" value="UBIQUITIN CARBOXYL-TERMINAL HYDROLASE"/>
    <property type="match status" value="1"/>
</dbReference>
<feature type="domain" description="USP" evidence="2">
    <location>
        <begin position="1"/>
        <end position="231"/>
    </location>
</feature>
<dbReference type="PANTHER" id="PTHR24006:SF899">
    <property type="entry name" value="UBIQUITIN CARBOXYL-TERMINAL HYDROLASE"/>
    <property type="match status" value="1"/>
</dbReference>